<dbReference type="EMBL" id="JANAKD010000891">
    <property type="protein sequence ID" value="KAJ3486583.1"/>
    <property type="molecule type" value="Genomic_DNA"/>
</dbReference>
<comment type="caution">
    <text evidence="1">The sequence shown here is derived from an EMBL/GenBank/DDBJ whole genome shotgun (WGS) entry which is preliminary data.</text>
</comment>
<organism evidence="1 2">
    <name type="scientific">Lecanicillium saksenae</name>
    <dbReference type="NCBI Taxonomy" id="468837"/>
    <lineage>
        <taxon>Eukaryota</taxon>
        <taxon>Fungi</taxon>
        <taxon>Dikarya</taxon>
        <taxon>Ascomycota</taxon>
        <taxon>Pezizomycotina</taxon>
        <taxon>Sordariomycetes</taxon>
        <taxon>Hypocreomycetidae</taxon>
        <taxon>Hypocreales</taxon>
        <taxon>Cordycipitaceae</taxon>
        <taxon>Lecanicillium</taxon>
    </lineage>
</organism>
<gene>
    <name evidence="1" type="ORF">NLG97_g6583</name>
</gene>
<proteinExistence type="predicted"/>
<name>A0ACC1QP95_9HYPO</name>
<protein>
    <submittedName>
        <fullName evidence="1">Uncharacterized protein</fullName>
    </submittedName>
</protein>
<dbReference type="Proteomes" id="UP001148737">
    <property type="component" value="Unassembled WGS sequence"/>
</dbReference>
<accession>A0ACC1QP95</accession>
<evidence type="ECO:0000313" key="2">
    <source>
        <dbReference type="Proteomes" id="UP001148737"/>
    </source>
</evidence>
<evidence type="ECO:0000313" key="1">
    <source>
        <dbReference type="EMBL" id="KAJ3486583.1"/>
    </source>
</evidence>
<keyword evidence="2" id="KW-1185">Reference proteome</keyword>
<sequence length="216" mass="23927">MTIIKLWYAPGACSLAPHIALKEAGIEFESIQLDVFAGLPDEFRKINPKMRVPVLSIDGEAITEVPAIMTAISQLAPEKRLLGETNLEIVRTYEWMNWLSGVLHGQAFGGFLRPSRYSDDPDAHPSIKAKGLQTIQECYATIDDKLTAHTAVGSRVTAVNAYLYTFYRWGASLGLDMKATYPNYTELVENFLKHWSVEATLKEEGIEAVPSPAPQA</sequence>
<reference evidence="1" key="1">
    <citation type="submission" date="2022-07" db="EMBL/GenBank/DDBJ databases">
        <title>Genome Sequence of Lecanicillium saksenae.</title>
        <authorList>
            <person name="Buettner E."/>
        </authorList>
    </citation>
    <scope>NUCLEOTIDE SEQUENCE</scope>
    <source>
        <strain evidence="1">VT-O1</strain>
    </source>
</reference>